<accession>A0AAP5Q3B4</accession>
<dbReference type="GO" id="GO:0042802">
    <property type="term" value="F:identical protein binding"/>
    <property type="evidence" value="ECO:0007669"/>
    <property type="project" value="TreeGrafter"/>
</dbReference>
<gene>
    <name evidence="3" type="ORF">RI555_10255</name>
</gene>
<dbReference type="EMBL" id="JAVLAO010000001">
    <property type="protein sequence ID" value="MDT7039367.1"/>
    <property type="molecule type" value="Genomic_DNA"/>
</dbReference>
<dbReference type="InterPro" id="IPR032834">
    <property type="entry name" value="NatK-like_C"/>
</dbReference>
<dbReference type="PANTHER" id="PTHR40448:SF1">
    <property type="entry name" value="TWO-COMPONENT SENSOR HISTIDINE KINASE"/>
    <property type="match status" value="1"/>
</dbReference>
<comment type="caution">
    <text evidence="3">The sequence shown here is derived from an EMBL/GenBank/DDBJ whole genome shotgun (WGS) entry which is preliminary data.</text>
</comment>
<dbReference type="InterPro" id="IPR036890">
    <property type="entry name" value="HATPase_C_sf"/>
</dbReference>
<keyword evidence="1" id="KW-0812">Transmembrane</keyword>
<dbReference type="PANTHER" id="PTHR40448">
    <property type="entry name" value="TWO-COMPONENT SENSOR HISTIDINE KINASE"/>
    <property type="match status" value="1"/>
</dbReference>
<dbReference type="Pfam" id="PF14501">
    <property type="entry name" value="HATPase_c_5"/>
    <property type="match status" value="1"/>
</dbReference>
<evidence type="ECO:0000313" key="3">
    <source>
        <dbReference type="EMBL" id="MDT7039367.1"/>
    </source>
</evidence>
<sequence>MIQLEIIIEGLLLGAFAKIVTQRYRFDWWDGGFIVWAVITAFVWPNTAIMLLVPGVMILIGGPDQEVIDIKATVVLSFECTLILLIVSHFAALFAKMIGQTSWQLGLTMILGIAVGGLLALIYRPQKTGPGLQQFKLTEAVLAVVTLLIVYEYLNFTGRNYPKSPGVLFDLVFFTTVSLIVIWLQWEHHQMQLKTATLTHQQELLVSNGRYTDEVEAHYDQLRRFRHDYQNMLLSLDEYLATDDIDGLKKYYYQALRPVNSRLTSEKYALEDLGRLQVKEIKSLVFNKLSAAQDTGTKVRFECRETVPTVGADPVSLVIALGIVLDNAVTATAHQPDSVIEMAIMTDDYGLVFAVRNTIHTELPPLWQLKRKNFSTNGPGRGLGLTNLQAIIDQHAAYMLDTAVTAHHFTQRITVKLGDHDD</sequence>
<evidence type="ECO:0000313" key="4">
    <source>
        <dbReference type="Proteomes" id="UP001263852"/>
    </source>
</evidence>
<dbReference type="Proteomes" id="UP001263852">
    <property type="component" value="Unassembled WGS sequence"/>
</dbReference>
<feature type="transmembrane region" description="Helical" evidence="1">
    <location>
        <begin position="72"/>
        <end position="95"/>
    </location>
</feature>
<feature type="transmembrane region" description="Helical" evidence="1">
    <location>
        <begin position="135"/>
        <end position="154"/>
    </location>
</feature>
<dbReference type="AlphaFoldDB" id="A0AAP5Q3B4"/>
<dbReference type="Gene3D" id="3.30.565.10">
    <property type="entry name" value="Histidine kinase-like ATPase, C-terminal domain"/>
    <property type="match status" value="1"/>
</dbReference>
<keyword evidence="1" id="KW-0472">Membrane</keyword>
<proteinExistence type="predicted"/>
<dbReference type="RefSeq" id="WP_088769669.1">
    <property type="nucleotide sequence ID" value="NZ_BOUG01000004.1"/>
</dbReference>
<dbReference type="SUPFAM" id="SSF55874">
    <property type="entry name" value="ATPase domain of HSP90 chaperone/DNA topoisomerase II/histidine kinase"/>
    <property type="match status" value="1"/>
</dbReference>
<feature type="transmembrane region" description="Helical" evidence="1">
    <location>
        <begin position="166"/>
        <end position="184"/>
    </location>
</feature>
<organism evidence="3 4">
    <name type="scientific">Lactiplantibacillus pentosus</name>
    <name type="common">Lactobacillus pentosus</name>
    <dbReference type="NCBI Taxonomy" id="1589"/>
    <lineage>
        <taxon>Bacteria</taxon>
        <taxon>Bacillati</taxon>
        <taxon>Bacillota</taxon>
        <taxon>Bacilli</taxon>
        <taxon>Lactobacillales</taxon>
        <taxon>Lactobacillaceae</taxon>
        <taxon>Lactiplantibacillus</taxon>
    </lineage>
</organism>
<protein>
    <submittedName>
        <fullName evidence="3">GHKL domain-containing protein</fullName>
    </submittedName>
</protein>
<name>A0AAP5Q3B4_LACPE</name>
<evidence type="ECO:0000256" key="1">
    <source>
        <dbReference type="SAM" id="Phobius"/>
    </source>
</evidence>
<keyword evidence="1" id="KW-1133">Transmembrane helix</keyword>
<feature type="transmembrane region" description="Helical" evidence="1">
    <location>
        <begin position="101"/>
        <end position="123"/>
    </location>
</feature>
<feature type="domain" description="Sensor histidine kinase NatK-like C-terminal" evidence="2">
    <location>
        <begin position="315"/>
        <end position="415"/>
    </location>
</feature>
<evidence type="ECO:0000259" key="2">
    <source>
        <dbReference type="Pfam" id="PF14501"/>
    </source>
</evidence>
<reference evidence="3" key="1">
    <citation type="submission" date="2023-08" db="EMBL/GenBank/DDBJ databases">
        <authorList>
            <person name="Page C.A."/>
            <person name="Perez-Diaz I.M."/>
        </authorList>
    </citation>
    <scope>NUCLEOTIDE SEQUENCE</scope>
    <source>
        <strain evidence="3">1.8.9</strain>
    </source>
</reference>
<feature type="transmembrane region" description="Helical" evidence="1">
    <location>
        <begin position="33"/>
        <end position="60"/>
    </location>
</feature>